<evidence type="ECO:0000313" key="2">
    <source>
        <dbReference type="Proteomes" id="UP000813824"/>
    </source>
</evidence>
<gene>
    <name evidence="1" type="ORF">BXZ70DRAFT_910950</name>
</gene>
<name>A0A8K0UE88_9AGAR</name>
<evidence type="ECO:0008006" key="3">
    <source>
        <dbReference type="Google" id="ProtNLM"/>
    </source>
</evidence>
<dbReference type="EMBL" id="JAEVFJ010000053">
    <property type="protein sequence ID" value="KAH8080739.1"/>
    <property type="molecule type" value="Genomic_DNA"/>
</dbReference>
<comment type="caution">
    <text evidence="1">The sequence shown here is derived from an EMBL/GenBank/DDBJ whole genome shotgun (WGS) entry which is preliminary data.</text>
</comment>
<dbReference type="OrthoDB" id="3236755at2759"/>
<organism evidence="1 2">
    <name type="scientific">Cristinia sonorae</name>
    <dbReference type="NCBI Taxonomy" id="1940300"/>
    <lineage>
        <taxon>Eukaryota</taxon>
        <taxon>Fungi</taxon>
        <taxon>Dikarya</taxon>
        <taxon>Basidiomycota</taxon>
        <taxon>Agaricomycotina</taxon>
        <taxon>Agaricomycetes</taxon>
        <taxon>Agaricomycetidae</taxon>
        <taxon>Agaricales</taxon>
        <taxon>Pleurotineae</taxon>
        <taxon>Stephanosporaceae</taxon>
        <taxon>Cristinia</taxon>
    </lineage>
</organism>
<proteinExistence type="predicted"/>
<accession>A0A8K0UE88</accession>
<sequence>MAKYLELAKNIFPDVTQFREKPKTFSMVFKDQLVAYGLRRFPFDHRPIVGQSPIEFWMQFQGDPRANLLAECAIKLFSVVPHSMADERTASTVTWLNSPKRARQSVPTIMSMVQICQFYMSPPKWSDLMELTQTRPNAHASPVLYFSDVLKDLDNSAASKVESTPNSEADTCGRGRARCPEKPVVAADKKVAKEEKEEGSFEIESWL</sequence>
<keyword evidence="2" id="KW-1185">Reference proteome</keyword>
<evidence type="ECO:0000313" key="1">
    <source>
        <dbReference type="EMBL" id="KAH8080739.1"/>
    </source>
</evidence>
<protein>
    <recommendedName>
        <fullName evidence="3">HAT C-terminal dimerisation domain-containing protein</fullName>
    </recommendedName>
</protein>
<dbReference type="Proteomes" id="UP000813824">
    <property type="component" value="Unassembled WGS sequence"/>
</dbReference>
<dbReference type="AlphaFoldDB" id="A0A8K0UE88"/>
<reference evidence="1" key="1">
    <citation type="journal article" date="2021" name="New Phytol.">
        <title>Evolutionary innovations through gain and loss of genes in the ectomycorrhizal Boletales.</title>
        <authorList>
            <person name="Wu G."/>
            <person name="Miyauchi S."/>
            <person name="Morin E."/>
            <person name="Kuo A."/>
            <person name="Drula E."/>
            <person name="Varga T."/>
            <person name="Kohler A."/>
            <person name="Feng B."/>
            <person name="Cao Y."/>
            <person name="Lipzen A."/>
            <person name="Daum C."/>
            <person name="Hundley H."/>
            <person name="Pangilinan J."/>
            <person name="Johnson J."/>
            <person name="Barry K."/>
            <person name="LaButti K."/>
            <person name="Ng V."/>
            <person name="Ahrendt S."/>
            <person name="Min B."/>
            <person name="Choi I.G."/>
            <person name="Park H."/>
            <person name="Plett J.M."/>
            <person name="Magnuson J."/>
            <person name="Spatafora J.W."/>
            <person name="Nagy L.G."/>
            <person name="Henrissat B."/>
            <person name="Grigoriev I.V."/>
            <person name="Yang Z.L."/>
            <person name="Xu J."/>
            <person name="Martin F.M."/>
        </authorList>
    </citation>
    <scope>NUCLEOTIDE SEQUENCE</scope>
    <source>
        <strain evidence="1">KKN 215</strain>
    </source>
</reference>